<evidence type="ECO:0000313" key="20">
    <source>
        <dbReference type="Proteomes" id="UP000663452"/>
    </source>
</evidence>
<dbReference type="Gene3D" id="3.40.50.2300">
    <property type="match status" value="1"/>
</dbReference>
<dbReference type="PROSITE" id="PS50110">
    <property type="entry name" value="RESPONSE_REGULATORY"/>
    <property type="match status" value="1"/>
</dbReference>
<evidence type="ECO:0000259" key="15">
    <source>
        <dbReference type="PROSITE" id="PS50109"/>
    </source>
</evidence>
<dbReference type="EMBL" id="CP070969">
    <property type="protein sequence ID" value="QSF42486.1"/>
    <property type="molecule type" value="Genomic_DNA"/>
</dbReference>
<dbReference type="Pfam" id="PF02518">
    <property type="entry name" value="HATPase_c"/>
    <property type="match status" value="1"/>
</dbReference>
<dbReference type="SUPFAM" id="SSF158472">
    <property type="entry name" value="HAMP domain-like"/>
    <property type="match status" value="1"/>
</dbReference>
<evidence type="ECO:0000256" key="2">
    <source>
        <dbReference type="ARBA" id="ARBA00004651"/>
    </source>
</evidence>
<dbReference type="EC" id="2.7.13.3" evidence="3"/>
<evidence type="ECO:0000256" key="3">
    <source>
        <dbReference type="ARBA" id="ARBA00012438"/>
    </source>
</evidence>
<protein>
    <recommendedName>
        <fullName evidence="3">histidine kinase</fullName>
        <ecNumber evidence="3">2.7.13.3</ecNumber>
    </recommendedName>
</protein>
<dbReference type="Gene3D" id="3.30.565.10">
    <property type="entry name" value="Histidine kinase-like ATPase, C-terminal domain"/>
    <property type="match status" value="1"/>
</dbReference>
<dbReference type="SMART" id="SM00388">
    <property type="entry name" value="HisKA"/>
    <property type="match status" value="1"/>
</dbReference>
<feature type="domain" description="HAMP" evidence="18">
    <location>
        <begin position="165"/>
        <end position="217"/>
    </location>
</feature>
<dbReference type="PROSITE" id="PS50885">
    <property type="entry name" value="HAMP"/>
    <property type="match status" value="1"/>
</dbReference>
<feature type="transmembrane region" description="Helical" evidence="14">
    <location>
        <begin position="140"/>
        <end position="159"/>
    </location>
</feature>
<dbReference type="SUPFAM" id="SSF55874">
    <property type="entry name" value="ATPase domain of HSP90 chaperone/DNA topoisomerase II/histidine kinase"/>
    <property type="match status" value="1"/>
</dbReference>
<dbReference type="PANTHER" id="PTHR43047">
    <property type="entry name" value="TWO-COMPONENT HISTIDINE PROTEIN KINASE"/>
    <property type="match status" value="1"/>
</dbReference>
<dbReference type="RefSeq" id="WP_206100184.1">
    <property type="nucleotide sequence ID" value="NZ_CP070969.1"/>
</dbReference>
<name>A0ABX7L4S9_9BACL</name>
<evidence type="ECO:0000259" key="18">
    <source>
        <dbReference type="PROSITE" id="PS50885"/>
    </source>
</evidence>
<dbReference type="Pfam" id="PF00512">
    <property type="entry name" value="HisKA"/>
    <property type="match status" value="1"/>
</dbReference>
<keyword evidence="10" id="KW-0902">Two-component regulatory system</keyword>
<keyword evidence="13" id="KW-0175">Coiled coil</keyword>
<dbReference type="SUPFAM" id="SSF55781">
    <property type="entry name" value="GAF domain-like"/>
    <property type="match status" value="1"/>
</dbReference>
<keyword evidence="5 12" id="KW-0597">Phosphoprotein</keyword>
<feature type="domain" description="PAS" evidence="17">
    <location>
        <begin position="442"/>
        <end position="478"/>
    </location>
</feature>
<proteinExistence type="predicted"/>
<dbReference type="Pfam" id="PF00072">
    <property type="entry name" value="Response_reg"/>
    <property type="match status" value="1"/>
</dbReference>
<dbReference type="SMART" id="SM00387">
    <property type="entry name" value="HATPase_c"/>
    <property type="match status" value="1"/>
</dbReference>
<keyword evidence="9" id="KW-0067">ATP-binding</keyword>
<evidence type="ECO:0000256" key="8">
    <source>
        <dbReference type="ARBA" id="ARBA00022777"/>
    </source>
</evidence>
<dbReference type="Proteomes" id="UP000663452">
    <property type="component" value="Chromosome"/>
</dbReference>
<dbReference type="InterPro" id="IPR035965">
    <property type="entry name" value="PAS-like_dom_sf"/>
</dbReference>
<dbReference type="InterPro" id="IPR003661">
    <property type="entry name" value="HisK_dim/P_dom"/>
</dbReference>
<evidence type="ECO:0000256" key="12">
    <source>
        <dbReference type="PROSITE-ProRule" id="PRU00169"/>
    </source>
</evidence>
<keyword evidence="6" id="KW-0808">Transferase</keyword>
<evidence type="ECO:0000313" key="19">
    <source>
        <dbReference type="EMBL" id="QSF42486.1"/>
    </source>
</evidence>
<dbReference type="InterPro" id="IPR003594">
    <property type="entry name" value="HATPase_dom"/>
</dbReference>
<reference evidence="19 20" key="1">
    <citation type="submission" date="2021-02" db="EMBL/GenBank/DDBJ databases">
        <title>Paenibacillus tianjinensis sp. nov.</title>
        <authorList>
            <person name="Liu H."/>
        </authorList>
    </citation>
    <scope>NUCLEOTIDE SEQUENCE [LARGE SCALE GENOMIC DNA]</scope>
    <source>
        <strain evidence="19 20">TB2019</strain>
    </source>
</reference>
<dbReference type="InterPro" id="IPR036097">
    <property type="entry name" value="HisK_dim/P_sf"/>
</dbReference>
<dbReference type="Gene3D" id="1.10.287.130">
    <property type="match status" value="1"/>
</dbReference>
<evidence type="ECO:0000256" key="14">
    <source>
        <dbReference type="SAM" id="Phobius"/>
    </source>
</evidence>
<keyword evidence="11 14" id="KW-0472">Membrane</keyword>
<organism evidence="19 20">
    <name type="scientific">Paenibacillus tianjinensis</name>
    <dbReference type="NCBI Taxonomy" id="2810347"/>
    <lineage>
        <taxon>Bacteria</taxon>
        <taxon>Bacillati</taxon>
        <taxon>Bacillota</taxon>
        <taxon>Bacilli</taxon>
        <taxon>Bacillales</taxon>
        <taxon>Paenibacillaceae</taxon>
        <taxon>Paenibacillus</taxon>
    </lineage>
</organism>
<dbReference type="Pfam" id="PF00672">
    <property type="entry name" value="HAMP"/>
    <property type="match status" value="1"/>
</dbReference>
<dbReference type="InterPro" id="IPR000014">
    <property type="entry name" value="PAS"/>
</dbReference>
<dbReference type="SMART" id="SM00091">
    <property type="entry name" value="PAS"/>
    <property type="match status" value="1"/>
</dbReference>
<gene>
    <name evidence="19" type="ORF">JRJ22_14205</name>
</gene>
<sequence>MEHKLDELNRLQDAETNFRSVVSSFRAHLAYGRDEFLVDIQTYKTRYHDYLSQLITDSSIESQGSGKYTDLHTLGDEYFNLLETGLSLKQANQMAQINELSITKITPLVETIDKQFETLVHSERENLTKLTDKNKRLNTLLLWAPLIMLAAAVLFVYRLRNHLRRTVISPIQEMESVVREIGGGQFNYLEESGRKDEVGRLVTGINIMISQLQNRQEELDHHLSKLSEQHDELEALNEEIMTQQMERQRTLDLLTEREAKLETITSYQEHLTGFAEIDTFLNNSLTSLVKALRLDAVQLMMGISNDTYECLYTLGYPKPRNQIMSDQLFGPARRVIHEKKPIVRTRPLSGTERGVHGGYEYACDQYYPLYDDTQEIEGFLLLTTYGVKEPSQGSLDTAEGLVNQFFLAFVAQVANEKRRKQAEELEILNKQLGREKMLLGEQRDRFRRIVDSLHEGIIICDYSGEISFVNKPITKLLSEEVKVGSNIEWLYENPDINFSVRTVLRNQITLALGGSMSDFREFREFFSIGSDKHFEIYLNNLNELNEKDQFLFVFRDRTEEEAADRLKNEFVSIVSHELRTPLASIMGFVEILLKREVQPAKRIKYLETIHNESIRLSSLITTFLDLQRMESGKQNYIPIPLDLRNVADKVAAQWKNTQTHRIVTDFPDEPCYIKGDTDRIIQVLHNLISNAVKYSPGADLVNLRIRPENGDWVIDIQDYGLGIPDESKDQLFNKFYRVDNSDRRQIGGTGLGLAIVKEMVEGMGGAVSFQSKLGQGSTFSVSFNTFQLVPLSGKIVVVEDDDTLGKLIAAPFEERNYEVYLMDTAEEALLHLNYTVGLPPLLCIVDVQLKGEKSGWDFVSGLLNHEFFRSTPVIVSSVLERPDISYSEYQYGAYLQKPFTVERLLELGEQLIKQSNGSPRLILPVHNEEEVKASLEQNGIEVAELNTSEDFIKVDLGPVTKGNTEREENDF</sequence>
<evidence type="ECO:0000256" key="9">
    <source>
        <dbReference type="ARBA" id="ARBA00022840"/>
    </source>
</evidence>
<dbReference type="PANTHER" id="PTHR43047:SF72">
    <property type="entry name" value="OSMOSENSING HISTIDINE PROTEIN KINASE SLN1"/>
    <property type="match status" value="1"/>
</dbReference>
<keyword evidence="8" id="KW-0418">Kinase</keyword>
<evidence type="ECO:0000256" key="7">
    <source>
        <dbReference type="ARBA" id="ARBA00022741"/>
    </source>
</evidence>
<accession>A0ABX7L4S9</accession>
<dbReference type="SMART" id="SM00304">
    <property type="entry name" value="HAMP"/>
    <property type="match status" value="1"/>
</dbReference>
<feature type="modified residue" description="4-aspartylphosphate" evidence="12">
    <location>
        <position position="846"/>
    </location>
</feature>
<dbReference type="SUPFAM" id="SSF55785">
    <property type="entry name" value="PYP-like sensor domain (PAS domain)"/>
    <property type="match status" value="1"/>
</dbReference>
<dbReference type="CDD" id="cd06225">
    <property type="entry name" value="HAMP"/>
    <property type="match status" value="1"/>
</dbReference>
<evidence type="ECO:0000256" key="10">
    <source>
        <dbReference type="ARBA" id="ARBA00023012"/>
    </source>
</evidence>
<dbReference type="PRINTS" id="PR00344">
    <property type="entry name" value="BCTRLSENSOR"/>
</dbReference>
<dbReference type="PROSITE" id="PS50112">
    <property type="entry name" value="PAS"/>
    <property type="match status" value="1"/>
</dbReference>
<dbReference type="InterPro" id="IPR003660">
    <property type="entry name" value="HAMP_dom"/>
</dbReference>
<feature type="domain" description="Histidine kinase" evidence="15">
    <location>
        <begin position="573"/>
        <end position="787"/>
    </location>
</feature>
<dbReference type="SMART" id="SM00448">
    <property type="entry name" value="REC"/>
    <property type="match status" value="1"/>
</dbReference>
<dbReference type="CDD" id="cd00075">
    <property type="entry name" value="HATPase"/>
    <property type="match status" value="1"/>
</dbReference>
<keyword evidence="7" id="KW-0547">Nucleotide-binding</keyword>
<dbReference type="Gene3D" id="3.30.450.20">
    <property type="entry name" value="PAS domain"/>
    <property type="match status" value="1"/>
</dbReference>
<keyword evidence="20" id="KW-1185">Reference proteome</keyword>
<evidence type="ECO:0000256" key="6">
    <source>
        <dbReference type="ARBA" id="ARBA00022679"/>
    </source>
</evidence>
<feature type="coiled-coil region" evidence="13">
    <location>
        <begin position="209"/>
        <end position="253"/>
    </location>
</feature>
<evidence type="ECO:0000256" key="11">
    <source>
        <dbReference type="ARBA" id="ARBA00023136"/>
    </source>
</evidence>
<comment type="catalytic activity">
    <reaction evidence="1">
        <text>ATP + protein L-histidine = ADP + protein N-phospho-L-histidine.</text>
        <dbReference type="EC" id="2.7.13.3"/>
    </reaction>
</comment>
<dbReference type="Gene3D" id="6.10.340.10">
    <property type="match status" value="1"/>
</dbReference>
<dbReference type="InterPro" id="IPR005467">
    <property type="entry name" value="His_kinase_dom"/>
</dbReference>
<dbReference type="InterPro" id="IPR011006">
    <property type="entry name" value="CheY-like_superfamily"/>
</dbReference>
<comment type="subcellular location">
    <subcellularLocation>
        <location evidence="2">Cell membrane</location>
        <topology evidence="2">Multi-pass membrane protein</topology>
    </subcellularLocation>
</comment>
<dbReference type="PROSITE" id="PS50109">
    <property type="entry name" value="HIS_KIN"/>
    <property type="match status" value="1"/>
</dbReference>
<dbReference type="InterPro" id="IPR036890">
    <property type="entry name" value="HATPase_C_sf"/>
</dbReference>
<keyword evidence="14" id="KW-0812">Transmembrane</keyword>
<evidence type="ECO:0000256" key="1">
    <source>
        <dbReference type="ARBA" id="ARBA00000085"/>
    </source>
</evidence>
<keyword evidence="4" id="KW-1003">Cell membrane</keyword>
<feature type="domain" description="Response regulatory" evidence="16">
    <location>
        <begin position="794"/>
        <end position="912"/>
    </location>
</feature>
<evidence type="ECO:0000259" key="16">
    <source>
        <dbReference type="PROSITE" id="PS50110"/>
    </source>
</evidence>
<evidence type="ECO:0000256" key="4">
    <source>
        <dbReference type="ARBA" id="ARBA00022475"/>
    </source>
</evidence>
<dbReference type="CDD" id="cd00082">
    <property type="entry name" value="HisKA"/>
    <property type="match status" value="1"/>
</dbReference>
<dbReference type="SUPFAM" id="SSF47384">
    <property type="entry name" value="Homodimeric domain of signal transducing histidine kinase"/>
    <property type="match status" value="1"/>
</dbReference>
<dbReference type="InterPro" id="IPR004358">
    <property type="entry name" value="Sig_transdc_His_kin-like_C"/>
</dbReference>
<dbReference type="CDD" id="cd00156">
    <property type="entry name" value="REC"/>
    <property type="match status" value="1"/>
</dbReference>
<keyword evidence="14" id="KW-1133">Transmembrane helix</keyword>
<dbReference type="InterPro" id="IPR001789">
    <property type="entry name" value="Sig_transdc_resp-reg_receiver"/>
</dbReference>
<dbReference type="SUPFAM" id="SSF52172">
    <property type="entry name" value="CheY-like"/>
    <property type="match status" value="1"/>
</dbReference>
<evidence type="ECO:0000256" key="5">
    <source>
        <dbReference type="ARBA" id="ARBA00022553"/>
    </source>
</evidence>
<evidence type="ECO:0000259" key="17">
    <source>
        <dbReference type="PROSITE" id="PS50112"/>
    </source>
</evidence>
<evidence type="ECO:0000256" key="13">
    <source>
        <dbReference type="SAM" id="Coils"/>
    </source>
</evidence>